<dbReference type="AlphaFoldDB" id="A0A4U5JKI8"/>
<reference evidence="2 3" key="1">
    <citation type="submission" date="2019-04" db="EMBL/GenBank/DDBJ databases">
        <title>Natronomonas sp. F20-122 a newhaloarchaeon isolated from a saline saltern of Isla Bacuta, Huelva, Spain.</title>
        <authorList>
            <person name="Duran-Viseras A."/>
            <person name="Sanchez-Porro C."/>
            <person name="Ventosa A."/>
        </authorList>
    </citation>
    <scope>NUCLEOTIDE SEQUENCE [LARGE SCALE GENOMIC DNA]</scope>
    <source>
        <strain evidence="2 3">F20-122</strain>
    </source>
</reference>
<dbReference type="InterPro" id="IPR004155">
    <property type="entry name" value="PBS_lyase_HEAT"/>
</dbReference>
<feature type="region of interest" description="Disordered" evidence="1">
    <location>
        <begin position="50"/>
        <end position="70"/>
    </location>
</feature>
<dbReference type="PANTHER" id="PTHR12697">
    <property type="entry name" value="PBS LYASE HEAT-LIKE PROTEIN"/>
    <property type="match status" value="1"/>
</dbReference>
<dbReference type="Gene3D" id="1.25.10.10">
    <property type="entry name" value="Leucine-rich Repeat Variant"/>
    <property type="match status" value="4"/>
</dbReference>
<keyword evidence="3" id="KW-1185">Reference proteome</keyword>
<comment type="caution">
    <text evidence="2">The sequence shown here is derived from an EMBL/GenBank/DDBJ whole genome shotgun (WGS) entry which is preliminary data.</text>
</comment>
<name>A0A4U5JKI8_9EURY</name>
<protein>
    <submittedName>
        <fullName evidence="2">HEAT repeat domain-containing protein</fullName>
    </submittedName>
</protein>
<dbReference type="InterPro" id="IPR016024">
    <property type="entry name" value="ARM-type_fold"/>
</dbReference>
<dbReference type="EMBL" id="QKNX01000001">
    <property type="protein sequence ID" value="TKR28297.1"/>
    <property type="molecule type" value="Genomic_DNA"/>
</dbReference>
<dbReference type="PANTHER" id="PTHR12697:SF38">
    <property type="entry name" value="PBS LYASE HEAT DOMAIN PROTEIN REPEAT-CONTAINING PROTEIN"/>
    <property type="match status" value="1"/>
</dbReference>
<gene>
    <name evidence="2" type="ORF">DM868_04315</name>
</gene>
<dbReference type="SMART" id="SM00567">
    <property type="entry name" value="EZ_HEAT"/>
    <property type="match status" value="8"/>
</dbReference>
<dbReference type="Proteomes" id="UP000308037">
    <property type="component" value="Unassembled WGS sequence"/>
</dbReference>
<dbReference type="OrthoDB" id="142930at2157"/>
<evidence type="ECO:0000313" key="3">
    <source>
        <dbReference type="Proteomes" id="UP000308037"/>
    </source>
</evidence>
<dbReference type="GO" id="GO:0016491">
    <property type="term" value="F:oxidoreductase activity"/>
    <property type="evidence" value="ECO:0007669"/>
    <property type="project" value="TreeGrafter"/>
</dbReference>
<evidence type="ECO:0000313" key="2">
    <source>
        <dbReference type="EMBL" id="TKR28297.1"/>
    </source>
</evidence>
<dbReference type="Pfam" id="PF13646">
    <property type="entry name" value="HEAT_2"/>
    <property type="match status" value="2"/>
</dbReference>
<evidence type="ECO:0000256" key="1">
    <source>
        <dbReference type="SAM" id="MobiDB-lite"/>
    </source>
</evidence>
<accession>A0A4U5JKI8</accession>
<organism evidence="2 3">
    <name type="scientific">Natronomonas salsuginis</name>
    <dbReference type="NCBI Taxonomy" id="2217661"/>
    <lineage>
        <taxon>Archaea</taxon>
        <taxon>Methanobacteriati</taxon>
        <taxon>Methanobacteriota</taxon>
        <taxon>Stenosarchaea group</taxon>
        <taxon>Halobacteria</taxon>
        <taxon>Halobacteriales</taxon>
        <taxon>Natronomonadaceae</taxon>
        <taxon>Natronomonas</taxon>
    </lineage>
</organism>
<dbReference type="InterPro" id="IPR011989">
    <property type="entry name" value="ARM-like"/>
</dbReference>
<proteinExistence type="predicted"/>
<sequence>MSLYQLERDGDLETLTETLERSGNPSIRLRAAQIIGGLFESEDFDNDDLLVGEDTSISTDPELNEGDSDRSSVIDVLVSTVTDDSNKKVRAAAIDALDKHGAESLERVIDELSETDLGSAAEWVTAQAYVESLSDNRPELRMAAASGLGRIGDSKATPALVKRLSDPDSRVRARSAVACGRIGDPQAVEALEDRLHDDPSVDVRRGAADALGEIGTEGALSVLLEAADDETVTIRRVVADALGQFGNVTPVDTLVRLLGDDDETVRRTAMFSLVETLSNAPPQQSHDVRNAAADRLGSATADDVIPPLAEILTESSGAPQRRNAAWLLGRVLGDEYEPTARTALVDALSDDDTMTAQFAATSLARLSGPSLESELLELCIDPSAPLEARSKALFVLGKIGGEKTRSELEDLVDSTEHDELREGAFSALSKLGGLGGGGRQ</sequence>
<dbReference type="SUPFAM" id="SSF48371">
    <property type="entry name" value="ARM repeat"/>
    <property type="match status" value="1"/>
</dbReference>
<dbReference type="RefSeq" id="WP_137275599.1">
    <property type="nucleotide sequence ID" value="NZ_QKNX01000001.1"/>
</dbReference>